<feature type="domain" description="Fido" evidence="4">
    <location>
        <begin position="125"/>
        <end position="267"/>
    </location>
</feature>
<sequence length="373" mass="42809">MRETGQYNILGDIHFFTPYDLPPRNPSFQLTPEILEFYSQAMYNLGSLNETSKRLPDQKRFIKAYIIKEALLSSAIEGIHTTLVDVLTHTQDESAKATKNTQLVINYIQALDVAIEMMQHQKLPICSRMILAAHSALLSDIDGNKATPGVYRKQTVKVGNLVPPMATIIPELMSTLEKYIHEDQSLPPLIQAGLVHLQFETIHPFLDGNGRIGRLLIILMLMNNKLLDDPILYISYYFKKHHAQYYQALDRVRTHGDFEGWISYYLQAVAQSALDANIRIKAIESLERQLQELIKLDPQLSKVQDLSYAVLSSFFATPISTIARLNKIINKSYNTTQRILTKFVELGMITQSSHKRDKEYRFDQYLDLLEKEY</sequence>
<dbReference type="Gene3D" id="1.10.3290.10">
    <property type="entry name" value="Fido-like domain"/>
    <property type="match status" value="1"/>
</dbReference>
<dbReference type="Pfam" id="PF13784">
    <property type="entry name" value="Fic_N"/>
    <property type="match status" value="1"/>
</dbReference>
<dbReference type="PROSITE" id="PS51459">
    <property type="entry name" value="FIDO"/>
    <property type="match status" value="1"/>
</dbReference>
<dbReference type="KEGG" id="cdes:C0J27_00360"/>
<feature type="binding site" evidence="1">
    <location>
        <position position="203"/>
    </location>
    <ligand>
        <name>ATP</name>
        <dbReference type="ChEBI" id="CHEBI:30616"/>
    </ligand>
</feature>
<organism evidence="5 6">
    <name type="scientific">Candidatus Chromulinivorax destructor</name>
    <dbReference type="NCBI Taxonomy" id="2066483"/>
    <lineage>
        <taxon>Bacteria</taxon>
        <taxon>Candidatus Babelota</taxon>
        <taxon>Candidatus Babeliae</taxon>
        <taxon>Candidatus Babeliales</taxon>
        <taxon>Candidatus Chromulinivoraceae</taxon>
        <taxon>Candidatus Chromulinivorax</taxon>
    </lineage>
</organism>
<feature type="binding site" evidence="3">
    <location>
        <begin position="207"/>
        <end position="214"/>
    </location>
    <ligand>
        <name>ATP</name>
        <dbReference type="ChEBI" id="CHEBI:30616"/>
    </ligand>
</feature>
<evidence type="ECO:0000256" key="2">
    <source>
        <dbReference type="PIRSR" id="PIRSR640198-1"/>
    </source>
</evidence>
<dbReference type="PANTHER" id="PTHR13504:SF38">
    <property type="entry name" value="FIDO DOMAIN-CONTAINING PROTEIN"/>
    <property type="match status" value="1"/>
</dbReference>
<dbReference type="PIRSF" id="PIRSF038925">
    <property type="entry name" value="AMP-prot_trans"/>
    <property type="match status" value="1"/>
</dbReference>
<dbReference type="SUPFAM" id="SSF140931">
    <property type="entry name" value="Fic-like"/>
    <property type="match status" value="1"/>
</dbReference>
<dbReference type="RefSeq" id="WP_115585218.1">
    <property type="nucleotide sequence ID" value="NZ_CP025544.1"/>
</dbReference>
<feature type="binding site" evidence="3">
    <location>
        <begin position="245"/>
        <end position="246"/>
    </location>
    <ligand>
        <name>ATP</name>
        <dbReference type="ChEBI" id="CHEBI:30616"/>
    </ligand>
</feature>
<dbReference type="InterPro" id="IPR040198">
    <property type="entry name" value="Fido_containing"/>
</dbReference>
<keyword evidence="1" id="KW-0547">Nucleotide-binding</keyword>
<proteinExistence type="predicted"/>
<dbReference type="EMBL" id="CP025544">
    <property type="protein sequence ID" value="AXK60203.1"/>
    <property type="molecule type" value="Genomic_DNA"/>
</dbReference>
<evidence type="ECO:0000259" key="4">
    <source>
        <dbReference type="PROSITE" id="PS51459"/>
    </source>
</evidence>
<evidence type="ECO:0000313" key="6">
    <source>
        <dbReference type="Proteomes" id="UP000254834"/>
    </source>
</evidence>
<dbReference type="InterPro" id="IPR036597">
    <property type="entry name" value="Fido-like_dom_sf"/>
</dbReference>
<dbReference type="Pfam" id="PF02661">
    <property type="entry name" value="Fic"/>
    <property type="match status" value="1"/>
</dbReference>
<evidence type="ECO:0000256" key="3">
    <source>
        <dbReference type="PIRSR" id="PIRSR640198-2"/>
    </source>
</evidence>
<name>A0A345ZA86_9BACT</name>
<feature type="binding site" evidence="1">
    <location>
        <position position="77"/>
    </location>
    <ligand>
        <name>ATP</name>
        <dbReference type="ChEBI" id="CHEBI:30616"/>
    </ligand>
</feature>
<gene>
    <name evidence="5" type="ORF">C0J27_00360</name>
</gene>
<dbReference type="GO" id="GO:0005524">
    <property type="term" value="F:ATP binding"/>
    <property type="evidence" value="ECO:0007669"/>
    <property type="project" value="UniProtKB-KW"/>
</dbReference>
<dbReference type="Proteomes" id="UP000254834">
    <property type="component" value="Chromosome"/>
</dbReference>
<evidence type="ECO:0000256" key="1">
    <source>
        <dbReference type="PIRSR" id="PIRSR038925-1"/>
    </source>
</evidence>
<dbReference type="InterPro" id="IPR003812">
    <property type="entry name" value="Fido"/>
</dbReference>
<dbReference type="PANTHER" id="PTHR13504">
    <property type="entry name" value="FIDO DOMAIN-CONTAINING PROTEIN DDB_G0283145"/>
    <property type="match status" value="1"/>
</dbReference>
<protein>
    <recommendedName>
        <fullName evidence="4">Fido domain-containing protein</fullName>
    </recommendedName>
</protein>
<evidence type="ECO:0000313" key="5">
    <source>
        <dbReference type="EMBL" id="AXK60203.1"/>
    </source>
</evidence>
<feature type="active site" evidence="2">
    <location>
        <position position="203"/>
    </location>
</feature>
<dbReference type="OrthoDB" id="9807853at2"/>
<dbReference type="AlphaFoldDB" id="A0A345ZA86"/>
<feature type="binding site" evidence="1">
    <location>
        <position position="245"/>
    </location>
    <ligand>
        <name>ATP</name>
        <dbReference type="ChEBI" id="CHEBI:30616"/>
    </ligand>
</feature>
<keyword evidence="1" id="KW-0067">ATP-binding</keyword>
<accession>A0A345ZA86</accession>
<keyword evidence="6" id="KW-1185">Reference proteome</keyword>
<feature type="binding site" evidence="1">
    <location>
        <begin position="208"/>
        <end position="214"/>
    </location>
    <ligand>
        <name>ATP</name>
        <dbReference type="ChEBI" id="CHEBI:30616"/>
    </ligand>
</feature>
<dbReference type="InterPro" id="IPR026287">
    <property type="entry name" value="SoFic-like"/>
</dbReference>
<dbReference type="InterPro" id="IPR025758">
    <property type="entry name" value="Fic/DOC_N"/>
</dbReference>
<reference evidence="5 6" key="1">
    <citation type="submission" date="2017-12" db="EMBL/GenBank/DDBJ databases">
        <title>Chromulinavorax destructans is a abundant pathogen of dominant heterotrophic picoflagllates.</title>
        <authorList>
            <person name="Deeg C.M."/>
            <person name="Zimmer M."/>
            <person name="Suttle C.A."/>
        </authorList>
    </citation>
    <scope>NUCLEOTIDE SEQUENCE [LARGE SCALE GENOMIC DNA]</scope>
    <source>
        <strain evidence="5 6">SeV1</strain>
    </source>
</reference>